<dbReference type="AlphaFoldDB" id="A0A1B6H3D6"/>
<keyword evidence="2" id="KW-0732">Signal</keyword>
<sequence>MLIKLGHYLLVLCVSTTYCEMASTPSPEVLRRIEELCRDIRAADQAVYLALEMKHKPSMDKHLLRKNLDDYNEALHNLRKMAVENKDQVMRSAKDIFEEGLPKYFRLSFAEYQLQDNLDMNSDEIEDIYVYRGRAMDIWSDIHVELGIPWQ</sequence>
<feature type="coiled-coil region" evidence="1">
    <location>
        <begin position="61"/>
        <end position="88"/>
    </location>
</feature>
<dbReference type="EMBL" id="GECZ01000583">
    <property type="protein sequence ID" value="JAS69186.1"/>
    <property type="molecule type" value="Transcribed_RNA"/>
</dbReference>
<protein>
    <recommendedName>
        <fullName evidence="4">Prolyl 4-hydroxylase alpha-subunit N-terminal domain-containing protein</fullName>
    </recommendedName>
</protein>
<keyword evidence="1" id="KW-0175">Coiled coil</keyword>
<reference evidence="3" key="1">
    <citation type="submission" date="2015-11" db="EMBL/GenBank/DDBJ databases">
        <title>De novo transcriptome assembly of four potential Pierce s Disease insect vectors from Arizona vineyards.</title>
        <authorList>
            <person name="Tassone E.E."/>
        </authorList>
    </citation>
    <scope>NUCLEOTIDE SEQUENCE</scope>
</reference>
<proteinExistence type="predicted"/>
<evidence type="ECO:0000313" key="3">
    <source>
        <dbReference type="EMBL" id="JAS69186.1"/>
    </source>
</evidence>
<evidence type="ECO:0008006" key="4">
    <source>
        <dbReference type="Google" id="ProtNLM"/>
    </source>
</evidence>
<gene>
    <name evidence="3" type="ORF">g.2016</name>
</gene>
<organism evidence="3">
    <name type="scientific">Cuerna arida</name>
    <dbReference type="NCBI Taxonomy" id="1464854"/>
    <lineage>
        <taxon>Eukaryota</taxon>
        <taxon>Metazoa</taxon>
        <taxon>Ecdysozoa</taxon>
        <taxon>Arthropoda</taxon>
        <taxon>Hexapoda</taxon>
        <taxon>Insecta</taxon>
        <taxon>Pterygota</taxon>
        <taxon>Neoptera</taxon>
        <taxon>Paraneoptera</taxon>
        <taxon>Hemiptera</taxon>
        <taxon>Auchenorrhyncha</taxon>
        <taxon>Membracoidea</taxon>
        <taxon>Cicadellidae</taxon>
        <taxon>Cicadellinae</taxon>
        <taxon>Proconiini</taxon>
        <taxon>Cuerna</taxon>
    </lineage>
</organism>
<evidence type="ECO:0000256" key="2">
    <source>
        <dbReference type="SAM" id="SignalP"/>
    </source>
</evidence>
<feature type="signal peptide" evidence="2">
    <location>
        <begin position="1"/>
        <end position="21"/>
    </location>
</feature>
<evidence type="ECO:0000256" key="1">
    <source>
        <dbReference type="SAM" id="Coils"/>
    </source>
</evidence>
<feature type="chain" id="PRO_5008584033" description="Prolyl 4-hydroxylase alpha-subunit N-terminal domain-containing protein" evidence="2">
    <location>
        <begin position="22"/>
        <end position="151"/>
    </location>
</feature>
<name>A0A1B6H3D6_9HEMI</name>
<accession>A0A1B6H3D6</accession>